<dbReference type="AlphaFoldDB" id="A0A8K0MZW5"/>
<keyword evidence="3" id="KW-1185">Reference proteome</keyword>
<comment type="caution">
    <text evidence="2">The sequence shown here is derived from an EMBL/GenBank/DDBJ whole genome shotgun (WGS) entry which is preliminary data.</text>
</comment>
<proteinExistence type="predicted"/>
<feature type="compositionally biased region" description="Low complexity" evidence="1">
    <location>
        <begin position="168"/>
        <end position="204"/>
    </location>
</feature>
<evidence type="ECO:0000313" key="3">
    <source>
        <dbReference type="Proteomes" id="UP000797356"/>
    </source>
</evidence>
<name>A0A8K0MZW5_COCNU</name>
<gene>
    <name evidence="2" type="ORF">COCNU_04G008010</name>
</gene>
<organism evidence="2 3">
    <name type="scientific">Cocos nucifera</name>
    <name type="common">Coconut palm</name>
    <dbReference type="NCBI Taxonomy" id="13894"/>
    <lineage>
        <taxon>Eukaryota</taxon>
        <taxon>Viridiplantae</taxon>
        <taxon>Streptophyta</taxon>
        <taxon>Embryophyta</taxon>
        <taxon>Tracheophyta</taxon>
        <taxon>Spermatophyta</taxon>
        <taxon>Magnoliopsida</taxon>
        <taxon>Liliopsida</taxon>
        <taxon>Arecaceae</taxon>
        <taxon>Arecoideae</taxon>
        <taxon>Cocoseae</taxon>
        <taxon>Attaleinae</taxon>
        <taxon>Cocos</taxon>
    </lineage>
</organism>
<reference evidence="2" key="1">
    <citation type="journal article" date="2017" name="Gigascience">
        <title>The genome draft of coconut (Cocos nucifera).</title>
        <authorList>
            <person name="Xiao Y."/>
            <person name="Xu P."/>
            <person name="Fan H."/>
            <person name="Baudouin L."/>
            <person name="Xia W."/>
            <person name="Bocs S."/>
            <person name="Xu J."/>
            <person name="Li Q."/>
            <person name="Guo A."/>
            <person name="Zhou L."/>
            <person name="Li J."/>
            <person name="Wu Y."/>
            <person name="Ma Z."/>
            <person name="Armero A."/>
            <person name="Issali A.E."/>
            <person name="Liu N."/>
            <person name="Peng M."/>
            <person name="Yang Y."/>
        </authorList>
    </citation>
    <scope>NUCLEOTIDE SEQUENCE</scope>
    <source>
        <tissue evidence="2">Spear leaf of Hainan Tall coconut</tissue>
    </source>
</reference>
<protein>
    <submittedName>
        <fullName evidence="2">Uncharacterized protein</fullName>
    </submittedName>
</protein>
<accession>A0A8K0MZW5</accession>
<dbReference type="EMBL" id="CM017875">
    <property type="protein sequence ID" value="KAG1338495.1"/>
    <property type="molecule type" value="Genomic_DNA"/>
</dbReference>
<evidence type="ECO:0000256" key="1">
    <source>
        <dbReference type="SAM" id="MobiDB-lite"/>
    </source>
</evidence>
<reference evidence="2" key="2">
    <citation type="submission" date="2019-07" db="EMBL/GenBank/DDBJ databases">
        <authorList>
            <person name="Yang Y."/>
            <person name="Bocs S."/>
            <person name="Baudouin L."/>
        </authorList>
    </citation>
    <scope>NUCLEOTIDE SEQUENCE</scope>
    <source>
        <tissue evidence="2">Spear leaf of Hainan Tall coconut</tissue>
    </source>
</reference>
<feature type="region of interest" description="Disordered" evidence="1">
    <location>
        <begin position="160"/>
        <end position="204"/>
    </location>
</feature>
<sequence length="204" mass="22748">MASITTDATLKVCPRDEAIPTARIVIIEGESLPPELANLPFRDRMPDPPTDKEKERRKGKAAIMKMARKSGHHMLAHLKRGNCLEAELLKVRKDLQVEINHLQVRKDLQVEINHLQVMTVKAKHLVGEKMVESKVAWRFPKLDLSFLKEEEEIGDKAGLSSTGANLFSVEPTVEVPEPTSEVPKPIESVPTSPTTTPPEVVDLE</sequence>
<dbReference type="Proteomes" id="UP000797356">
    <property type="component" value="Chromosome 4"/>
</dbReference>
<evidence type="ECO:0000313" key="2">
    <source>
        <dbReference type="EMBL" id="KAG1338495.1"/>
    </source>
</evidence>